<dbReference type="AlphaFoldDB" id="G0ECZ6"/>
<sequence length="164" mass="17799">MKAMTAKMRAISPVVAVLLLILVAVGAAVLIYLWLTGFAGQATQTPSSLQTQFTIETARIYNGTTDAAYGANATVELYLRNTGRTSIDLRVAQEQNALAIYIYDSYSGDLVYSNTTLLYKLLGKNIELPDTTSNFNTKNPTIDDVTLIYDGNRIGTVSGSPARY</sequence>
<name>G0ECZ6_PYRF1</name>
<evidence type="ECO:0000313" key="3">
    <source>
        <dbReference type="Proteomes" id="UP000001037"/>
    </source>
</evidence>
<reference evidence="2 3" key="1">
    <citation type="journal article" date="2011" name="Stand. Genomic Sci.">
        <title>Complete genome sequence of the hyperthermophilic chemolithoautotroph Pyrolobus fumarii type strain (1A).</title>
        <authorList>
            <person name="Anderson I."/>
            <person name="Goker M."/>
            <person name="Nolan M."/>
            <person name="Lucas S."/>
            <person name="Hammon N."/>
            <person name="Deshpande S."/>
            <person name="Cheng J.F."/>
            <person name="Tapia R."/>
            <person name="Han C."/>
            <person name="Goodwin L."/>
            <person name="Pitluck S."/>
            <person name="Huntemann M."/>
            <person name="Liolios K."/>
            <person name="Ivanova N."/>
            <person name="Pagani I."/>
            <person name="Mavromatis K."/>
            <person name="Ovchinikova G."/>
            <person name="Pati A."/>
            <person name="Chen A."/>
            <person name="Palaniappan K."/>
            <person name="Land M."/>
            <person name="Hauser L."/>
            <person name="Brambilla E.M."/>
            <person name="Huber H."/>
            <person name="Yasawong M."/>
            <person name="Rohde M."/>
            <person name="Spring S."/>
            <person name="Abt B."/>
            <person name="Sikorski J."/>
            <person name="Wirth R."/>
            <person name="Detter J.C."/>
            <person name="Woyke T."/>
            <person name="Bristow J."/>
            <person name="Eisen J.A."/>
            <person name="Markowitz V."/>
            <person name="Hugenholtz P."/>
            <person name="Kyrpides N.C."/>
            <person name="Klenk H.P."/>
            <person name="Lapidus A."/>
        </authorList>
    </citation>
    <scope>NUCLEOTIDE SEQUENCE [LARGE SCALE GENOMIC DNA]</scope>
    <source>
        <strain evidence="3">DSM 11204 / 1A</strain>
    </source>
</reference>
<dbReference type="NCBIfam" id="TIGR02537">
    <property type="entry name" value="arch_flag_Nterm"/>
    <property type="match status" value="1"/>
</dbReference>
<keyword evidence="1" id="KW-0812">Transmembrane</keyword>
<dbReference type="EMBL" id="CP002838">
    <property type="protein sequence ID" value="AEM39716.1"/>
    <property type="molecule type" value="Genomic_DNA"/>
</dbReference>
<evidence type="ECO:0000256" key="1">
    <source>
        <dbReference type="SAM" id="Phobius"/>
    </source>
</evidence>
<dbReference type="HOGENOM" id="CLU_1615375_0_0_2"/>
<dbReference type="InterPro" id="IPR013373">
    <property type="entry name" value="Flagellin/pilin_N_arc"/>
</dbReference>
<feature type="transmembrane region" description="Helical" evidence="1">
    <location>
        <begin position="12"/>
        <end position="35"/>
    </location>
</feature>
<protein>
    <recommendedName>
        <fullName evidence="4">Archaeal Type IV pilin N-terminal domain-containing protein</fullName>
    </recommendedName>
</protein>
<keyword evidence="1" id="KW-1133">Transmembrane helix</keyword>
<keyword evidence="3" id="KW-1185">Reference proteome</keyword>
<keyword evidence="1" id="KW-0472">Membrane</keyword>
<dbReference type="InParanoid" id="G0ECZ6"/>
<evidence type="ECO:0000313" key="2">
    <source>
        <dbReference type="EMBL" id="AEM39716.1"/>
    </source>
</evidence>
<gene>
    <name evidence="2" type="ordered locus">Pyrfu_1863</name>
</gene>
<dbReference type="Proteomes" id="UP000001037">
    <property type="component" value="Chromosome"/>
</dbReference>
<proteinExistence type="predicted"/>
<accession>G0ECZ6</accession>
<dbReference type="STRING" id="694429.Pyrfu_1863"/>
<evidence type="ECO:0008006" key="4">
    <source>
        <dbReference type="Google" id="ProtNLM"/>
    </source>
</evidence>
<dbReference type="KEGG" id="pfm:Pyrfu_1863"/>
<organism evidence="2 3">
    <name type="scientific">Pyrolobus fumarii (strain DSM 11204 / 1A)</name>
    <dbReference type="NCBI Taxonomy" id="694429"/>
    <lineage>
        <taxon>Archaea</taxon>
        <taxon>Thermoproteota</taxon>
        <taxon>Thermoprotei</taxon>
        <taxon>Desulfurococcales</taxon>
        <taxon>Pyrodictiaceae</taxon>
        <taxon>Pyrolobus</taxon>
    </lineage>
</organism>